<dbReference type="KEGG" id="run:DR864_20955"/>
<dbReference type="EMBL" id="CP030850">
    <property type="protein sequence ID" value="AXE20041.1"/>
    <property type="molecule type" value="Genomic_DNA"/>
</dbReference>
<protein>
    <submittedName>
        <fullName evidence="1">Uncharacterized protein</fullName>
    </submittedName>
</protein>
<accession>A0A344TN20</accession>
<dbReference type="AlphaFoldDB" id="A0A344TN20"/>
<organism evidence="1 2">
    <name type="scientific">Runella rosea</name>
    <dbReference type="NCBI Taxonomy" id="2259595"/>
    <lineage>
        <taxon>Bacteria</taxon>
        <taxon>Pseudomonadati</taxon>
        <taxon>Bacteroidota</taxon>
        <taxon>Cytophagia</taxon>
        <taxon>Cytophagales</taxon>
        <taxon>Spirosomataceae</taxon>
        <taxon>Runella</taxon>
    </lineage>
</organism>
<gene>
    <name evidence="1" type="ORF">DR864_20955</name>
</gene>
<evidence type="ECO:0000313" key="1">
    <source>
        <dbReference type="EMBL" id="AXE20041.1"/>
    </source>
</evidence>
<sequence>MKKLNVDLFNYAIFTEPRSEKLKKRKNKKVFHRQLHHFDTNLLGQQRYSKLFLFFVQNFNP</sequence>
<reference evidence="1 2" key="1">
    <citation type="submission" date="2018-07" db="EMBL/GenBank/DDBJ databases">
        <title>Genome sequencing of Runella.</title>
        <authorList>
            <person name="Baek M.-G."/>
            <person name="Yi H."/>
        </authorList>
    </citation>
    <scope>NUCLEOTIDE SEQUENCE [LARGE SCALE GENOMIC DNA]</scope>
    <source>
        <strain evidence="1 2">HYN0085</strain>
    </source>
</reference>
<proteinExistence type="predicted"/>
<keyword evidence="2" id="KW-1185">Reference proteome</keyword>
<dbReference type="Proteomes" id="UP000251993">
    <property type="component" value="Chromosome"/>
</dbReference>
<name>A0A344TN20_9BACT</name>
<evidence type="ECO:0000313" key="2">
    <source>
        <dbReference type="Proteomes" id="UP000251993"/>
    </source>
</evidence>